<reference evidence="1 2" key="1">
    <citation type="journal article" date="2007" name="Proc. Natl. Acad. Sci. U.S.A.">
        <title>Genome and proteome of long-chain alkane degrading Geobacillus thermodenitrificans NG80-2 isolated from a deep-subsurface oil reservoir.</title>
        <authorList>
            <person name="Feng L."/>
            <person name="Wang W."/>
            <person name="Cheng J."/>
            <person name="Ren Y."/>
            <person name="Zhao G."/>
            <person name="Gao C."/>
            <person name="Tang Y."/>
            <person name="Liu X."/>
            <person name="Han W."/>
            <person name="Peng X."/>
            <person name="Liu R."/>
            <person name="Wang L."/>
        </authorList>
    </citation>
    <scope>NUCLEOTIDE SEQUENCE [LARGE SCALE GENOMIC DNA]</scope>
    <source>
        <strain evidence="1 2">NG80-2</strain>
    </source>
</reference>
<dbReference type="EMBL" id="CP000557">
    <property type="protein sequence ID" value="ABO68029.1"/>
    <property type="molecule type" value="Genomic_DNA"/>
</dbReference>
<evidence type="ECO:0000313" key="2">
    <source>
        <dbReference type="Proteomes" id="UP000001578"/>
    </source>
</evidence>
<dbReference type="AlphaFoldDB" id="A4IRS5"/>
<dbReference type="Proteomes" id="UP000001578">
    <property type="component" value="Chromosome"/>
</dbReference>
<accession>A4IRS5</accession>
<sequence length="93" mass="10947">MPERRGGVLKLGNSSSAFLSHSPRAYQSPFYYLKFSSINDAKKQRFSSAFHSNHISGSRAFMYKKYSKQQWEHRIKHQALERILRSAEIIRNR</sequence>
<dbReference type="KEGG" id="gtn:GTNG_2684"/>
<proteinExistence type="predicted"/>
<organism evidence="1 2">
    <name type="scientific">Geobacillus thermodenitrificans (strain NG80-2)</name>
    <dbReference type="NCBI Taxonomy" id="420246"/>
    <lineage>
        <taxon>Bacteria</taxon>
        <taxon>Bacillati</taxon>
        <taxon>Bacillota</taxon>
        <taxon>Bacilli</taxon>
        <taxon>Bacillales</taxon>
        <taxon>Anoxybacillaceae</taxon>
        <taxon>Geobacillus</taxon>
    </lineage>
</organism>
<evidence type="ECO:0000313" key="1">
    <source>
        <dbReference type="EMBL" id="ABO68029.1"/>
    </source>
</evidence>
<dbReference type="HOGENOM" id="CLU_2395534_0_0_9"/>
<protein>
    <submittedName>
        <fullName evidence="1">Uncharacterized protein</fullName>
    </submittedName>
</protein>
<name>A4IRS5_GEOTN</name>
<gene>
    <name evidence="1" type="ordered locus">GTNG_2684</name>
</gene>